<dbReference type="OrthoDB" id="9889214at2"/>
<dbReference type="RefSeq" id="WP_078813560.1">
    <property type="nucleotide sequence ID" value="NZ_FUYE01000007.1"/>
</dbReference>
<proteinExistence type="predicted"/>
<name>A0A1T4Y2R4_9BACT</name>
<dbReference type="Proteomes" id="UP000190774">
    <property type="component" value="Unassembled WGS sequence"/>
</dbReference>
<dbReference type="STRING" id="48467.SAMN02745166_02353"/>
<protein>
    <submittedName>
        <fullName evidence="1">Uncharacterized protein</fullName>
    </submittedName>
</protein>
<reference evidence="2" key="1">
    <citation type="submission" date="2017-02" db="EMBL/GenBank/DDBJ databases">
        <authorList>
            <person name="Varghese N."/>
            <person name="Submissions S."/>
        </authorList>
    </citation>
    <scope>NUCLEOTIDE SEQUENCE [LARGE SCALE GENOMIC DNA]</scope>
    <source>
        <strain evidence="2">ATCC 700200</strain>
    </source>
</reference>
<accession>A0A1T4Y2R4</accession>
<evidence type="ECO:0000313" key="1">
    <source>
        <dbReference type="EMBL" id="SKA96104.1"/>
    </source>
</evidence>
<dbReference type="EMBL" id="FUYE01000007">
    <property type="protein sequence ID" value="SKA96104.1"/>
    <property type="molecule type" value="Genomic_DNA"/>
</dbReference>
<keyword evidence="2" id="KW-1185">Reference proteome</keyword>
<gene>
    <name evidence="1" type="ORF">SAMN02745166_02353</name>
</gene>
<sequence length="99" mass="10812">MNDKQLDLLLKAADLPSVAQPSFTRDIWRDIEHRQLGDSRAPWLDSLLDLLAMPKLRLAVWAVALSGGIFAGIRSSLQPADPVAIYAHAINPLAPSMTP</sequence>
<dbReference type="AlphaFoldDB" id="A0A1T4Y2R4"/>
<evidence type="ECO:0000313" key="2">
    <source>
        <dbReference type="Proteomes" id="UP000190774"/>
    </source>
</evidence>
<organism evidence="1 2">
    <name type="scientific">Prosthecobacter debontii</name>
    <dbReference type="NCBI Taxonomy" id="48467"/>
    <lineage>
        <taxon>Bacteria</taxon>
        <taxon>Pseudomonadati</taxon>
        <taxon>Verrucomicrobiota</taxon>
        <taxon>Verrucomicrobiia</taxon>
        <taxon>Verrucomicrobiales</taxon>
        <taxon>Verrucomicrobiaceae</taxon>
        <taxon>Prosthecobacter</taxon>
    </lineage>
</organism>